<dbReference type="SUPFAM" id="SSF63748">
    <property type="entry name" value="Tudor/PWWP/MBT"/>
    <property type="match status" value="1"/>
</dbReference>
<proteinExistence type="predicted"/>
<comment type="caution">
    <text evidence="2">The sequence shown here is derived from an EMBL/GenBank/DDBJ whole genome shotgun (WGS) entry which is preliminary data.</text>
</comment>
<dbReference type="AlphaFoldDB" id="A0A8S3GVI6"/>
<evidence type="ECO:0000313" key="3">
    <source>
        <dbReference type="Proteomes" id="UP000681967"/>
    </source>
</evidence>
<dbReference type="Pfam" id="PF00567">
    <property type="entry name" value="TUDOR"/>
    <property type="match status" value="1"/>
</dbReference>
<dbReference type="PROSITE" id="PS50304">
    <property type="entry name" value="TUDOR"/>
    <property type="match status" value="1"/>
</dbReference>
<evidence type="ECO:0000259" key="1">
    <source>
        <dbReference type="PROSITE" id="PS50304"/>
    </source>
</evidence>
<reference evidence="2" key="1">
    <citation type="submission" date="2021-02" db="EMBL/GenBank/DDBJ databases">
        <authorList>
            <person name="Nowell W R."/>
        </authorList>
    </citation>
    <scope>NUCLEOTIDE SEQUENCE</scope>
</reference>
<feature type="domain" description="Tudor" evidence="1">
    <location>
        <begin position="1"/>
        <end position="60"/>
    </location>
</feature>
<dbReference type="Proteomes" id="UP000681967">
    <property type="component" value="Unassembled WGS sequence"/>
</dbReference>
<protein>
    <recommendedName>
        <fullName evidence="1">Tudor domain-containing protein</fullName>
    </recommendedName>
</protein>
<feature type="non-terminal residue" evidence="2">
    <location>
        <position position="1"/>
    </location>
</feature>
<dbReference type="EMBL" id="CAJOBH010284174">
    <property type="protein sequence ID" value="CAF5173394.1"/>
    <property type="molecule type" value="Genomic_DNA"/>
</dbReference>
<organism evidence="2 3">
    <name type="scientific">Rotaria magnacalcarata</name>
    <dbReference type="NCBI Taxonomy" id="392030"/>
    <lineage>
        <taxon>Eukaryota</taxon>
        <taxon>Metazoa</taxon>
        <taxon>Spiralia</taxon>
        <taxon>Gnathifera</taxon>
        <taxon>Rotifera</taxon>
        <taxon>Eurotatoria</taxon>
        <taxon>Bdelloidea</taxon>
        <taxon>Philodinida</taxon>
        <taxon>Philodinidae</taxon>
        <taxon>Rotaria</taxon>
    </lineage>
</organism>
<dbReference type="SMART" id="SM00333">
    <property type="entry name" value="TUDOR"/>
    <property type="match status" value="1"/>
</dbReference>
<gene>
    <name evidence="2" type="ORF">BYL167_LOCUS77737</name>
</gene>
<accession>A0A8S3GVI6</accession>
<name>A0A8S3GVI6_9BILA</name>
<dbReference type="InterPro" id="IPR002999">
    <property type="entry name" value="Tudor"/>
</dbReference>
<dbReference type="CDD" id="cd20379">
    <property type="entry name" value="Tudor_dTUD-like"/>
    <property type="match status" value="1"/>
</dbReference>
<sequence length="120" mass="13917">YAIGDHVIAKFSEDDEHYRARIESYSSTSNLYTVYFLDYGNLDENVPVDHLYSYSGGLEAIEPLVRRYLLNQVTIETWTNTVQSIIEEKLNDNIEFTIIDENNSIIDVKFDDAIYADHVQ</sequence>
<feature type="non-terminal residue" evidence="2">
    <location>
        <position position="120"/>
    </location>
</feature>
<dbReference type="Gene3D" id="2.30.30.140">
    <property type="match status" value="1"/>
</dbReference>
<evidence type="ECO:0000313" key="2">
    <source>
        <dbReference type="EMBL" id="CAF5173394.1"/>
    </source>
</evidence>